<feature type="region of interest" description="Disordered" evidence="1">
    <location>
        <begin position="48"/>
        <end position="103"/>
    </location>
</feature>
<feature type="compositionally biased region" description="Low complexity" evidence="1">
    <location>
        <begin position="57"/>
        <end position="67"/>
    </location>
</feature>
<dbReference type="PANTHER" id="PTHR12239">
    <property type="entry name" value="PROTEIN CBG20215-RELATED"/>
    <property type="match status" value="1"/>
</dbReference>
<evidence type="ECO:0000313" key="3">
    <source>
        <dbReference type="Proteomes" id="UP000006352"/>
    </source>
</evidence>
<feature type="compositionally biased region" description="Polar residues" evidence="1">
    <location>
        <begin position="1011"/>
        <end position="1029"/>
    </location>
</feature>
<feature type="compositionally biased region" description="Polar residues" evidence="1">
    <location>
        <begin position="549"/>
        <end position="559"/>
    </location>
</feature>
<feature type="region of interest" description="Disordered" evidence="1">
    <location>
        <begin position="743"/>
        <end position="777"/>
    </location>
</feature>
<feature type="compositionally biased region" description="Low complexity" evidence="1">
    <location>
        <begin position="132"/>
        <end position="150"/>
    </location>
</feature>
<feature type="compositionally biased region" description="Basic and acidic residues" evidence="1">
    <location>
        <begin position="857"/>
        <end position="866"/>
    </location>
</feature>
<feature type="compositionally biased region" description="Basic and acidic residues" evidence="1">
    <location>
        <begin position="485"/>
        <end position="525"/>
    </location>
</feature>
<feature type="region of interest" description="Disordered" evidence="1">
    <location>
        <begin position="326"/>
        <end position="345"/>
    </location>
</feature>
<feature type="compositionally biased region" description="Low complexity" evidence="1">
    <location>
        <begin position="1042"/>
        <end position="1059"/>
    </location>
</feature>
<dbReference type="EMBL" id="HE797020">
    <property type="protein sequence ID" value="CCM01119.1"/>
    <property type="molecule type" value="Genomic_DNA"/>
</dbReference>
<dbReference type="InParanoid" id="J4H292"/>
<dbReference type="STRING" id="599839.J4H292"/>
<gene>
    <name evidence="2" type="ORF">FIBRA_03167</name>
</gene>
<feature type="region of interest" description="Disordered" evidence="1">
    <location>
        <begin position="973"/>
        <end position="1090"/>
    </location>
</feature>
<feature type="region of interest" description="Disordered" evidence="1">
    <location>
        <begin position="815"/>
        <end position="944"/>
    </location>
</feature>
<feature type="compositionally biased region" description="Polar residues" evidence="1">
    <location>
        <begin position="568"/>
        <end position="605"/>
    </location>
</feature>
<sequence>MLLSHQKIPGTPLQTSEAVRPSNSTSPLTAFTFNTIGREPSLLKRISTESQEDLQYPSSPVTPSSSSRTMQETHTRSRPSLYDLLSPSNISTENSNDHSSHSIASPAIATTTIESIMAVRDGAPVLTGLLSAESSATSPNSPNTLSPSHSRAGSHLPPISQADTESRVAFSDRVASSESSPITTILPVDESHSNMTAGRSATAMPSSGSFSHSPQESRSAATDLVSLISDVALERAEWTELVGLVNRFHAEHEEYLHRNEEANRALLREREQASKMFATVTSAFNRLDLLRTKQERRFELQQQDAQRALRQKLLDDEAEVARKEAAERQRRVKAQEAERRVARDEELRKNAEEHEALLRATEEKTRKTAAEEDAVRRKAEEDVARCKAEEDAARCKAEEDARRQAAEEEEAKCKLAEEEEAKCKLAEEDSGRIAQEEMLRKAAQEAQHAEEAKVFAAEQETLRKEELQRAQYEANRARVAAMKRKATEENAARARAQQEEKKARPPKEEVKARLEKEKKEARSRSSDTPVLGTGPILGDATGLMPQERTPPQTSYGHITTSRDEISLRSAQSATKPPTQSLTPSTSHTGASTSDTLQSYSYQHSPITAVPTLHQSDHPHVSPATADNGVKSLAVSFPTQSGSDMEISKRDIPVVKAEVVTPVLPKSTKIKGTTQVVPLEPLIIKREPSLDDEPFNKPASLTPPSSNPSGRPSHISPILTLAAPQRAFDSQPIPATACALQGDRGDVHQAGPAGTSRVNAPNYHNVRDSDSRSLTHGNIAGISSRPLAQRLSGETQSEQSQVAFDADVAGIRGQKSIASPQIRAPAQEARKAQSKLPPRPAYNHRVVQPPVPSSNQEQMRRQYDHYSPRRPVAAKEGSPGIGKRNRANDAWVSDEPPTRRARVSSEEDFPRRWPVDQDLRPGPSAHHDARARFPQHTDYHPNEHVDTAVPGYYERVQPSDYDAYHADRDWYPQSTIQDDHLRAIPGPTTRHNPERAAIHTPESPRARDSYNHEQPSTLLARLTSGNQSSRYGVPARVAKNGNRNRQSPPRAPQRSRGAAPVSKRGHASTKPVGRQQQQSHHLGLESRLSER</sequence>
<feature type="region of interest" description="Disordered" evidence="1">
    <location>
        <begin position="352"/>
        <end position="428"/>
    </location>
</feature>
<organism evidence="2 3">
    <name type="scientific">Fibroporia radiculosa</name>
    <dbReference type="NCBI Taxonomy" id="599839"/>
    <lineage>
        <taxon>Eukaryota</taxon>
        <taxon>Fungi</taxon>
        <taxon>Dikarya</taxon>
        <taxon>Basidiomycota</taxon>
        <taxon>Agaricomycotina</taxon>
        <taxon>Agaricomycetes</taxon>
        <taxon>Polyporales</taxon>
        <taxon>Fibroporiaceae</taxon>
        <taxon>Fibroporia</taxon>
    </lineage>
</organism>
<dbReference type="Proteomes" id="UP000006352">
    <property type="component" value="Unassembled WGS sequence"/>
</dbReference>
<reference evidence="2 3" key="1">
    <citation type="journal article" date="2012" name="Appl. Environ. Microbiol.">
        <title>Short-read sequencing for genomic analysis of the brown rot fungus Fibroporia radiculosa.</title>
        <authorList>
            <person name="Tang J.D."/>
            <person name="Perkins A.D."/>
            <person name="Sonstegard T.S."/>
            <person name="Schroeder S.G."/>
            <person name="Burgess S.C."/>
            <person name="Diehl S.V."/>
        </authorList>
    </citation>
    <scope>NUCLEOTIDE SEQUENCE [LARGE SCALE GENOMIC DNA]</scope>
    <source>
        <strain evidence="2 3">TFFH 294</strain>
    </source>
</reference>
<dbReference type="HOGENOM" id="CLU_284690_0_0_1"/>
<protein>
    <submittedName>
        <fullName evidence="2">Uncharacterized protein</fullName>
    </submittedName>
</protein>
<accession>J4H292</accession>
<feature type="compositionally biased region" description="Basic and acidic residues" evidence="1">
    <location>
        <begin position="1081"/>
        <end position="1090"/>
    </location>
</feature>
<dbReference type="OrthoDB" id="2804291at2759"/>
<feature type="compositionally biased region" description="Polar residues" evidence="1">
    <location>
        <begin position="174"/>
        <end position="183"/>
    </location>
</feature>
<feature type="compositionally biased region" description="Polar residues" evidence="1">
    <location>
        <begin position="193"/>
        <end position="217"/>
    </location>
</feature>
<dbReference type="InterPro" id="IPR052293">
    <property type="entry name" value="SRRP"/>
</dbReference>
<feature type="region of interest" description="Disordered" evidence="1">
    <location>
        <begin position="687"/>
        <end position="715"/>
    </location>
</feature>
<dbReference type="AlphaFoldDB" id="J4H292"/>
<keyword evidence="3" id="KW-1185">Reference proteome</keyword>
<name>J4H292_9APHY</name>
<dbReference type="RefSeq" id="XP_012180402.1">
    <property type="nucleotide sequence ID" value="XM_012325012.1"/>
</dbReference>
<evidence type="ECO:0000313" key="2">
    <source>
        <dbReference type="EMBL" id="CCM01119.1"/>
    </source>
</evidence>
<proteinExistence type="predicted"/>
<dbReference type="PANTHER" id="PTHR12239:SF41">
    <property type="entry name" value="MEMBRANE ASSOCIATED PROTEIN, PUTATIVE-RELATED"/>
    <property type="match status" value="1"/>
</dbReference>
<feature type="region of interest" description="Disordered" evidence="1">
    <location>
        <begin position="1"/>
        <end position="30"/>
    </location>
</feature>
<feature type="region of interest" description="Disordered" evidence="1">
    <location>
        <begin position="132"/>
        <end position="217"/>
    </location>
</feature>
<feature type="compositionally biased region" description="Basic and acidic residues" evidence="1">
    <location>
        <begin position="990"/>
        <end position="1010"/>
    </location>
</feature>
<feature type="compositionally biased region" description="Polar residues" evidence="1">
    <location>
        <begin position="12"/>
        <end position="30"/>
    </location>
</feature>
<dbReference type="GeneID" id="24096030"/>
<evidence type="ECO:0000256" key="1">
    <source>
        <dbReference type="SAM" id="MobiDB-lite"/>
    </source>
</evidence>
<feature type="region of interest" description="Disordered" evidence="1">
    <location>
        <begin position="478"/>
        <end position="606"/>
    </location>
</feature>
<feature type="compositionally biased region" description="Basic and acidic residues" evidence="1">
    <location>
        <begin position="902"/>
        <end position="944"/>
    </location>
</feature>